<dbReference type="GO" id="GO:0016432">
    <property type="term" value="F:tRNA-uridine aminocarboxypropyltransferase activity"/>
    <property type="evidence" value="ECO:0007669"/>
    <property type="project" value="UniProtKB-EC"/>
</dbReference>
<feature type="domain" description="DTW" evidence="5">
    <location>
        <begin position="1"/>
        <end position="191"/>
    </location>
</feature>
<evidence type="ECO:0000256" key="1">
    <source>
        <dbReference type="ARBA" id="ARBA00012386"/>
    </source>
</evidence>
<proteinExistence type="predicted"/>
<comment type="caution">
    <text evidence="6">The sequence shown here is derived from an EMBL/GenBank/DDBJ whole genome shotgun (WGS) entry which is preliminary data.</text>
</comment>
<accession>A0A9X0UNW9</accession>
<keyword evidence="3" id="KW-0949">S-adenosyl-L-methionine</keyword>
<dbReference type="SMART" id="SM01144">
    <property type="entry name" value="DTW"/>
    <property type="match status" value="1"/>
</dbReference>
<dbReference type="PANTHER" id="PTHR21392">
    <property type="entry name" value="TRNA-URIDINE AMINOCARBOXYPROPYLTRANSFERASE 2"/>
    <property type="match status" value="1"/>
</dbReference>
<gene>
    <name evidence="6" type="ORF">H8Q88_16080</name>
</gene>
<keyword evidence="2" id="KW-0808">Transferase</keyword>
<evidence type="ECO:0000313" key="6">
    <source>
        <dbReference type="EMBL" id="MBC5852423.1"/>
    </source>
</evidence>
<organism evidence="6 7">
    <name type="scientific">Vibrio metschnikovii</name>
    <dbReference type="NCBI Taxonomy" id="28172"/>
    <lineage>
        <taxon>Bacteria</taxon>
        <taxon>Pseudomonadati</taxon>
        <taxon>Pseudomonadota</taxon>
        <taxon>Gammaproteobacteria</taxon>
        <taxon>Vibrionales</taxon>
        <taxon>Vibrionaceae</taxon>
        <taxon>Vibrio</taxon>
    </lineage>
</organism>
<dbReference type="RefSeq" id="WP_187026870.1">
    <property type="nucleotide sequence ID" value="NZ_JACGLY010000002.1"/>
</dbReference>
<evidence type="ECO:0000256" key="4">
    <source>
        <dbReference type="ARBA" id="ARBA00022694"/>
    </source>
</evidence>
<dbReference type="PANTHER" id="PTHR21392:SF1">
    <property type="entry name" value="TRNA-URIDINE AMINOCARBOXYPROPYLTRANSFERASE"/>
    <property type="match status" value="1"/>
</dbReference>
<dbReference type="Pfam" id="PF03942">
    <property type="entry name" value="DTW"/>
    <property type="match status" value="1"/>
</dbReference>
<dbReference type="InterPro" id="IPR005636">
    <property type="entry name" value="DTW"/>
</dbReference>
<dbReference type="Proteomes" id="UP000615796">
    <property type="component" value="Unassembled WGS sequence"/>
</dbReference>
<dbReference type="AlphaFoldDB" id="A0A9X0UNW9"/>
<keyword evidence="4" id="KW-0819">tRNA processing</keyword>
<protein>
    <recommendedName>
        <fullName evidence="1">tRNA-uridine aminocarboxypropyltransferase</fullName>
        <ecNumber evidence="1">2.5.1.25</ecNumber>
    </recommendedName>
</protein>
<dbReference type="InterPro" id="IPR039262">
    <property type="entry name" value="DTWD2/TAPT"/>
</dbReference>
<dbReference type="GO" id="GO:0008033">
    <property type="term" value="P:tRNA processing"/>
    <property type="evidence" value="ECO:0007669"/>
    <property type="project" value="UniProtKB-KW"/>
</dbReference>
<evidence type="ECO:0000256" key="2">
    <source>
        <dbReference type="ARBA" id="ARBA00022679"/>
    </source>
</evidence>
<reference evidence="6" key="1">
    <citation type="submission" date="2020-08" db="EMBL/GenBank/DDBJ databases">
        <title>Genome Sequencing and Pan-Genome Analysis of Migratory bird Vibrio Strains, Inner Mongolia.</title>
        <authorList>
            <person name="Zheng L."/>
        </authorList>
    </citation>
    <scope>NUCLEOTIDE SEQUENCE</scope>
    <source>
        <strain evidence="6">M13F</strain>
    </source>
</reference>
<evidence type="ECO:0000256" key="3">
    <source>
        <dbReference type="ARBA" id="ARBA00022691"/>
    </source>
</evidence>
<dbReference type="EC" id="2.5.1.25" evidence="1"/>
<dbReference type="EMBL" id="JACRUP010000013">
    <property type="protein sequence ID" value="MBC5852423.1"/>
    <property type="molecule type" value="Genomic_DNA"/>
</dbReference>
<evidence type="ECO:0000313" key="7">
    <source>
        <dbReference type="Proteomes" id="UP000615796"/>
    </source>
</evidence>
<name>A0A9X0UNW9_VIBME</name>
<keyword evidence="7" id="KW-1185">Reference proteome</keyword>
<evidence type="ECO:0000259" key="5">
    <source>
        <dbReference type="SMART" id="SM01144"/>
    </source>
</evidence>
<sequence length="201" mass="23152">MIMACLECGLEWQCLCSAVPSLTGPLALSLLMHENEYQRETNTGRWLVKALPDCADYLWQRRTPPPALLERLNDPGYYSLLIYPSEHSEPVEQHLQHAQDNGQIPHFIVLDGTWQEAKKMLRKSAWLNLPHAHLTTMQTSHYQLRRNQQTGHLCTLEVASELLKHIHQPQQAQALTDFLDTFMKTLQADKSGHRLREHSLT</sequence>